<dbReference type="SMART" id="SM00387">
    <property type="entry name" value="HATPase_c"/>
    <property type="match status" value="1"/>
</dbReference>
<dbReference type="AlphaFoldDB" id="A0A401FWP0"/>
<dbReference type="EMBL" id="BEXT01000001">
    <property type="protein sequence ID" value="GBC61385.1"/>
    <property type="molecule type" value="Genomic_DNA"/>
</dbReference>
<dbReference type="InterPro" id="IPR000014">
    <property type="entry name" value="PAS"/>
</dbReference>
<dbReference type="Pfam" id="PF02518">
    <property type="entry name" value="HATPase_c"/>
    <property type="match status" value="1"/>
</dbReference>
<keyword evidence="7" id="KW-1185">Reference proteome</keyword>
<evidence type="ECO:0000256" key="4">
    <source>
        <dbReference type="ARBA" id="ARBA00022777"/>
    </source>
</evidence>
<dbReference type="OrthoDB" id="9792686at2"/>
<reference evidence="7" key="2">
    <citation type="submission" date="2019-01" db="EMBL/GenBank/DDBJ databases">
        <title>Genome sequence of Desulfonema ishimotonii strain Tokyo 01.</title>
        <authorList>
            <person name="Fukui M."/>
        </authorList>
    </citation>
    <scope>NUCLEOTIDE SEQUENCE [LARGE SCALE GENOMIC DNA]</scope>
    <source>
        <strain evidence="7">Tokyo 01</strain>
    </source>
</reference>
<evidence type="ECO:0000256" key="2">
    <source>
        <dbReference type="ARBA" id="ARBA00012438"/>
    </source>
</evidence>
<gene>
    <name evidence="6" type="ORF">DENIS_2345</name>
</gene>
<dbReference type="InterPro" id="IPR003594">
    <property type="entry name" value="HATPase_dom"/>
</dbReference>
<dbReference type="Pfam" id="PF13188">
    <property type="entry name" value="PAS_8"/>
    <property type="match status" value="1"/>
</dbReference>
<dbReference type="SUPFAM" id="SSF55874">
    <property type="entry name" value="ATPase domain of HSP90 chaperone/DNA topoisomerase II/histidine kinase"/>
    <property type="match status" value="1"/>
</dbReference>
<dbReference type="GO" id="GO:0000156">
    <property type="term" value="F:phosphorelay response regulator activity"/>
    <property type="evidence" value="ECO:0007669"/>
    <property type="project" value="TreeGrafter"/>
</dbReference>
<organism evidence="6 7">
    <name type="scientific">Desulfonema ishimotonii</name>
    <dbReference type="NCBI Taxonomy" id="45657"/>
    <lineage>
        <taxon>Bacteria</taxon>
        <taxon>Pseudomonadati</taxon>
        <taxon>Thermodesulfobacteriota</taxon>
        <taxon>Desulfobacteria</taxon>
        <taxon>Desulfobacterales</taxon>
        <taxon>Desulfococcaceae</taxon>
        <taxon>Desulfonema</taxon>
    </lineage>
</organism>
<evidence type="ECO:0000313" key="7">
    <source>
        <dbReference type="Proteomes" id="UP000288096"/>
    </source>
</evidence>
<dbReference type="EC" id="2.7.13.3" evidence="2"/>
<name>A0A401FWP0_9BACT</name>
<feature type="domain" description="Histidine kinase" evidence="5">
    <location>
        <begin position="167"/>
        <end position="374"/>
    </location>
</feature>
<dbReference type="Proteomes" id="UP000288096">
    <property type="component" value="Unassembled WGS sequence"/>
</dbReference>
<keyword evidence="3" id="KW-0808">Transferase</keyword>
<dbReference type="Gene3D" id="3.30.450.20">
    <property type="entry name" value="PAS domain"/>
    <property type="match status" value="1"/>
</dbReference>
<dbReference type="PROSITE" id="PS50109">
    <property type="entry name" value="HIS_KIN"/>
    <property type="match status" value="1"/>
</dbReference>
<dbReference type="PANTHER" id="PTHR42878:SF14">
    <property type="entry name" value="OSMOLARITY TWO-COMPONENT SYSTEM PROTEIN SSK1"/>
    <property type="match status" value="1"/>
</dbReference>
<comment type="catalytic activity">
    <reaction evidence="1">
        <text>ATP + protein L-histidine = ADP + protein N-phospho-L-histidine.</text>
        <dbReference type="EC" id="2.7.13.3"/>
    </reaction>
</comment>
<evidence type="ECO:0000256" key="1">
    <source>
        <dbReference type="ARBA" id="ARBA00000085"/>
    </source>
</evidence>
<accession>A0A401FWP0</accession>
<proteinExistence type="predicted"/>
<dbReference type="InterPro" id="IPR036890">
    <property type="entry name" value="HATPase_C_sf"/>
</dbReference>
<reference evidence="7" key="1">
    <citation type="submission" date="2017-11" db="EMBL/GenBank/DDBJ databases">
        <authorList>
            <person name="Watanabe M."/>
            <person name="Kojima H."/>
        </authorList>
    </citation>
    <scope>NUCLEOTIDE SEQUENCE [LARGE SCALE GENOMIC DNA]</scope>
    <source>
        <strain evidence="7">Tokyo 01</strain>
    </source>
</reference>
<evidence type="ECO:0000256" key="3">
    <source>
        <dbReference type="ARBA" id="ARBA00022679"/>
    </source>
</evidence>
<dbReference type="RefSeq" id="WP_124328684.1">
    <property type="nucleotide sequence ID" value="NZ_BEXT01000001.1"/>
</dbReference>
<sequence length="375" mass="41780">MDTYFASPKRTSEEKLFAEIDFVSKNPVISGLLHSISGLLAILDENRQIVALNDSFLQMLGIDDPAKTLGLRPGEALHCIHAYDKPAGCGTTKFCSTCGAAIAIVSSLGQDKPVERMCALSANKDGKVKDTALLVRSQPIKINKKRFLLLFIQDITKQQQRAALERTFFHDINNMLSVLVGASELIVENDPSKLAKTVHQASLRLLKEVAIQRYLSQSESCNYQPMWHDFTTEQILEELRSFFASHPVAYKKNIDFSKDYPVVSIRTDISLLLRVLCNMITNALEATAENGVVKIWIGHEADVLSFYVWNSQEIPQEITYRIFQLNFSTKGQAGRGIGTYSMKLLGEKILGGQVSFTTSGEKGTVFRFSTPCRNS</sequence>
<evidence type="ECO:0000259" key="5">
    <source>
        <dbReference type="PROSITE" id="PS50109"/>
    </source>
</evidence>
<dbReference type="GO" id="GO:0007234">
    <property type="term" value="P:osmosensory signaling via phosphorelay pathway"/>
    <property type="evidence" value="ECO:0007669"/>
    <property type="project" value="TreeGrafter"/>
</dbReference>
<dbReference type="InterPro" id="IPR005467">
    <property type="entry name" value="His_kinase_dom"/>
</dbReference>
<evidence type="ECO:0000313" key="6">
    <source>
        <dbReference type="EMBL" id="GBC61385.1"/>
    </source>
</evidence>
<protein>
    <recommendedName>
        <fullName evidence="2">histidine kinase</fullName>
        <ecNumber evidence="2">2.7.13.3</ecNumber>
    </recommendedName>
</protein>
<dbReference type="Gene3D" id="3.30.565.10">
    <property type="entry name" value="Histidine kinase-like ATPase, C-terminal domain"/>
    <property type="match status" value="1"/>
</dbReference>
<dbReference type="GO" id="GO:0004673">
    <property type="term" value="F:protein histidine kinase activity"/>
    <property type="evidence" value="ECO:0007669"/>
    <property type="project" value="UniProtKB-EC"/>
</dbReference>
<dbReference type="InterPro" id="IPR050351">
    <property type="entry name" value="BphY/WalK/GraS-like"/>
</dbReference>
<dbReference type="GO" id="GO:0030295">
    <property type="term" value="F:protein kinase activator activity"/>
    <property type="evidence" value="ECO:0007669"/>
    <property type="project" value="TreeGrafter"/>
</dbReference>
<dbReference type="PANTHER" id="PTHR42878">
    <property type="entry name" value="TWO-COMPONENT HISTIDINE KINASE"/>
    <property type="match status" value="1"/>
</dbReference>
<keyword evidence="4 6" id="KW-0418">Kinase</keyword>
<comment type="caution">
    <text evidence="6">The sequence shown here is derived from an EMBL/GenBank/DDBJ whole genome shotgun (WGS) entry which is preliminary data.</text>
</comment>